<accession>A0A8J4E6C5</accession>
<name>A0A8J4E6C5_9ACTN</name>
<keyword evidence="3" id="KW-1185">Reference proteome</keyword>
<sequence length="325" mass="36174">MSDDVYVPPQRIGFRKLSAAEMERYTEIAGEALSRFGIASFSLANIVLHSNVTARVLRPGCRPLALRLRTGPAVSVATEMAWLRAVRRGTGIWTIEPYSDRNTIWIGTGTAEIECSLFYWAEGEPLAAHLTPGNYRELGRLSAELHEFAATWNPPPDLAPLRWDRTMYYEGTELVVDDPRFATVISAVDAAAVRRTAQRADGELARIAALPGPVFLHGNIEMWNVLVDDHGRLRLLDFEDVMVGQPIHDVAITLYYGMERPDYPALREAFESGYRLVRPWPVAPGDDLDLLMAARAIMLLNHTLLTHADPGPVVVRLLPIILRAA</sequence>
<gene>
    <name evidence="2" type="ORF">Vau01_106000</name>
</gene>
<dbReference type="RefSeq" id="WP_204009116.1">
    <property type="nucleotide sequence ID" value="NZ_BOPG01000087.1"/>
</dbReference>
<reference evidence="2" key="1">
    <citation type="submission" date="2021-01" db="EMBL/GenBank/DDBJ databases">
        <title>Whole genome shotgun sequence of Virgisporangium aurantiacum NBRC 16421.</title>
        <authorList>
            <person name="Komaki H."/>
            <person name="Tamura T."/>
        </authorList>
    </citation>
    <scope>NUCLEOTIDE SEQUENCE</scope>
    <source>
        <strain evidence="2">NBRC 16421</strain>
    </source>
</reference>
<dbReference type="Pfam" id="PF01636">
    <property type="entry name" value="APH"/>
    <property type="match status" value="1"/>
</dbReference>
<protein>
    <recommendedName>
        <fullName evidence="1">Aminoglycoside phosphotransferase domain-containing protein</fullName>
    </recommendedName>
</protein>
<dbReference type="EMBL" id="BOPG01000087">
    <property type="protein sequence ID" value="GIJ63084.1"/>
    <property type="molecule type" value="Genomic_DNA"/>
</dbReference>
<dbReference type="AlphaFoldDB" id="A0A8J4E6C5"/>
<dbReference type="InterPro" id="IPR002575">
    <property type="entry name" value="Aminoglycoside_PTrfase"/>
</dbReference>
<dbReference type="InterPro" id="IPR011009">
    <property type="entry name" value="Kinase-like_dom_sf"/>
</dbReference>
<evidence type="ECO:0000259" key="1">
    <source>
        <dbReference type="Pfam" id="PF01636"/>
    </source>
</evidence>
<dbReference type="SUPFAM" id="SSF56112">
    <property type="entry name" value="Protein kinase-like (PK-like)"/>
    <property type="match status" value="1"/>
</dbReference>
<feature type="domain" description="Aminoglycoside phosphotransferase" evidence="1">
    <location>
        <begin position="50"/>
        <end position="275"/>
    </location>
</feature>
<dbReference type="Gene3D" id="3.90.1200.10">
    <property type="match status" value="1"/>
</dbReference>
<evidence type="ECO:0000313" key="2">
    <source>
        <dbReference type="EMBL" id="GIJ63084.1"/>
    </source>
</evidence>
<dbReference type="Proteomes" id="UP000612585">
    <property type="component" value="Unassembled WGS sequence"/>
</dbReference>
<evidence type="ECO:0000313" key="3">
    <source>
        <dbReference type="Proteomes" id="UP000612585"/>
    </source>
</evidence>
<proteinExistence type="predicted"/>
<comment type="caution">
    <text evidence="2">The sequence shown here is derived from an EMBL/GenBank/DDBJ whole genome shotgun (WGS) entry which is preliminary data.</text>
</comment>
<organism evidence="2 3">
    <name type="scientific">Virgisporangium aurantiacum</name>
    <dbReference type="NCBI Taxonomy" id="175570"/>
    <lineage>
        <taxon>Bacteria</taxon>
        <taxon>Bacillati</taxon>
        <taxon>Actinomycetota</taxon>
        <taxon>Actinomycetes</taxon>
        <taxon>Micromonosporales</taxon>
        <taxon>Micromonosporaceae</taxon>
        <taxon>Virgisporangium</taxon>
    </lineage>
</organism>